<dbReference type="AlphaFoldDB" id="A0A0J6S3S3"/>
<proteinExistence type="predicted"/>
<evidence type="ECO:0000256" key="1">
    <source>
        <dbReference type="SAM" id="MobiDB-lite"/>
    </source>
</evidence>
<dbReference type="Proteomes" id="UP000035929">
    <property type="component" value="Unassembled WGS sequence"/>
</dbReference>
<feature type="region of interest" description="Disordered" evidence="1">
    <location>
        <begin position="1"/>
        <end position="23"/>
    </location>
</feature>
<dbReference type="PATRIC" id="fig|270351.6.peg.3810"/>
<dbReference type="EMBL" id="LABX01000256">
    <property type="protein sequence ID" value="KMO28242.1"/>
    <property type="molecule type" value="Genomic_DNA"/>
</dbReference>
<evidence type="ECO:0000313" key="2">
    <source>
        <dbReference type="EMBL" id="KMO28242.1"/>
    </source>
</evidence>
<name>A0A0J6S3S3_9HYPH</name>
<comment type="caution">
    <text evidence="2">The sequence shown here is derived from an EMBL/GenBank/DDBJ whole genome shotgun (WGS) entry which is preliminary data.</text>
</comment>
<reference evidence="2 3" key="1">
    <citation type="submission" date="2015-03" db="EMBL/GenBank/DDBJ databases">
        <title>Genome sequencing of Methylobacterium aquaticum DSM16371 type strain.</title>
        <authorList>
            <person name="Chaudhry V."/>
            <person name="Patil P.B."/>
        </authorList>
    </citation>
    <scope>NUCLEOTIDE SEQUENCE [LARGE SCALE GENOMIC DNA]</scope>
    <source>
        <strain evidence="2 3">DSM 16371</strain>
    </source>
</reference>
<accession>A0A0J6S3S3</accession>
<sequence>MGGAVSALTGGGAAGGAAGGGGDSFAANLAQLKQVSEEQQQKSMELRMVSAKLGTEQNAAKEKPQQ</sequence>
<evidence type="ECO:0000313" key="3">
    <source>
        <dbReference type="Proteomes" id="UP000035929"/>
    </source>
</evidence>
<gene>
    <name evidence="2" type="ORF">VP06_28020</name>
</gene>
<organism evidence="2 3">
    <name type="scientific">Methylobacterium aquaticum</name>
    <dbReference type="NCBI Taxonomy" id="270351"/>
    <lineage>
        <taxon>Bacteria</taxon>
        <taxon>Pseudomonadati</taxon>
        <taxon>Pseudomonadota</taxon>
        <taxon>Alphaproteobacteria</taxon>
        <taxon>Hyphomicrobiales</taxon>
        <taxon>Methylobacteriaceae</taxon>
        <taxon>Methylobacterium</taxon>
    </lineage>
</organism>
<protein>
    <submittedName>
        <fullName evidence="2">Uncharacterized protein</fullName>
    </submittedName>
</protein>